<protein>
    <submittedName>
        <fullName evidence="1">Transporter substrate-binding domain-containing protein</fullName>
    </submittedName>
</protein>
<evidence type="ECO:0000313" key="1">
    <source>
        <dbReference type="EMBL" id="MFM0108110.1"/>
    </source>
</evidence>
<name>A0ACC7NKR5_9BURK</name>
<accession>A0ACC7NKR5</accession>
<dbReference type="Proteomes" id="UP001629235">
    <property type="component" value="Unassembled WGS sequence"/>
</dbReference>
<proteinExistence type="predicted"/>
<keyword evidence="2" id="KW-1185">Reference proteome</keyword>
<dbReference type="EMBL" id="JAQQDW010000103">
    <property type="protein sequence ID" value="MFM0108110.1"/>
    <property type="molecule type" value="Genomic_DNA"/>
</dbReference>
<gene>
    <name evidence="1" type="ORF">PQR01_32895</name>
</gene>
<evidence type="ECO:0000313" key="2">
    <source>
        <dbReference type="Proteomes" id="UP001629235"/>
    </source>
</evidence>
<organism evidence="1 2">
    <name type="scientific">Paraburkholderia rhynchosiae</name>
    <dbReference type="NCBI Taxonomy" id="487049"/>
    <lineage>
        <taxon>Bacteria</taxon>
        <taxon>Pseudomonadati</taxon>
        <taxon>Pseudomonadota</taxon>
        <taxon>Betaproteobacteria</taxon>
        <taxon>Burkholderiales</taxon>
        <taxon>Burkholderiaceae</taxon>
        <taxon>Paraburkholderia</taxon>
    </lineage>
</organism>
<comment type="caution">
    <text evidence="1">The sequence shown here is derived from an EMBL/GenBank/DDBJ whole genome shotgun (WGS) entry which is preliminary data.</text>
</comment>
<reference evidence="1 2" key="1">
    <citation type="journal article" date="2024" name="Chem. Sci.">
        <title>Discovery of megapolipeptins by genome mining of a Burkholderiales bacteria collection.</title>
        <authorList>
            <person name="Paulo B.S."/>
            <person name="Recchia M.J.J."/>
            <person name="Lee S."/>
            <person name="Fergusson C.H."/>
            <person name="Romanowski S.B."/>
            <person name="Hernandez A."/>
            <person name="Krull N."/>
            <person name="Liu D.Y."/>
            <person name="Cavanagh H."/>
            <person name="Bos A."/>
            <person name="Gray C.A."/>
            <person name="Murphy B.T."/>
            <person name="Linington R.G."/>
            <person name="Eustaquio A.S."/>
        </authorList>
    </citation>
    <scope>NUCLEOTIDE SEQUENCE [LARGE SCALE GENOMIC DNA]</scope>
    <source>
        <strain evidence="1 2">RL18-126-BIB-B</strain>
    </source>
</reference>
<sequence>MSFLLSACFVASTAHAEELTGTLKKIKDSGVMTLGARESTAPFSYRVQGTEFAGYSYDIMMKVVDRIKTELKAPNLQVKVIPFTAQNRIPLIQNGTLDLECSTTTNTPERQKQVAFSDSIFVIGERLITAKTSGIHDFADLRGKNVATTAGTTTERTLNKLNDEKKLGMNIMAVQENSQAFLAVESGRAVAFAMDDAILYGERAKSKDPSNWVVVGTPQTREAYGCIMSKDDAPFKKLVDTTVAGLMKSGEIMPIYKKWFEQPIPPRGNALQFAISDDVKRLYANPNDTALQ</sequence>